<dbReference type="EMBL" id="CP091508">
    <property type="protein sequence ID" value="UOO82762.1"/>
    <property type="molecule type" value="Genomic_DNA"/>
</dbReference>
<dbReference type="PANTHER" id="PTHR35862:SF1">
    <property type="entry name" value="FELS-2 PROPHAGE PROTEIN"/>
    <property type="match status" value="1"/>
</dbReference>
<proteinExistence type="predicted"/>
<accession>A0ABY4DVW1</accession>
<organism evidence="2 3">
    <name type="scientific">Uruburuella testudinis</name>
    <dbReference type="NCBI Taxonomy" id="1282863"/>
    <lineage>
        <taxon>Bacteria</taxon>
        <taxon>Pseudomonadati</taxon>
        <taxon>Pseudomonadota</taxon>
        <taxon>Betaproteobacteria</taxon>
        <taxon>Neisseriales</taxon>
        <taxon>Neisseriaceae</taxon>
        <taxon>Uruburuella</taxon>
    </lineage>
</organism>
<dbReference type="Pfam" id="PF05954">
    <property type="entry name" value="Phage_GPD"/>
    <property type="match status" value="1"/>
</dbReference>
<dbReference type="RefSeq" id="WP_244786795.1">
    <property type="nucleotide sequence ID" value="NZ_CP091508.1"/>
</dbReference>
<protein>
    <recommendedName>
        <fullName evidence="4">Phage protein D</fullName>
    </recommendedName>
</protein>
<dbReference type="Gene3D" id="2.30.110.50">
    <property type="match status" value="1"/>
</dbReference>
<dbReference type="SUPFAM" id="SSF69279">
    <property type="entry name" value="Phage tail proteins"/>
    <property type="match status" value="1"/>
</dbReference>
<dbReference type="Gene3D" id="4.10.220.110">
    <property type="match status" value="1"/>
</dbReference>
<keyword evidence="3" id="KW-1185">Reference proteome</keyword>
<evidence type="ECO:0000313" key="3">
    <source>
        <dbReference type="Proteomes" id="UP000829817"/>
    </source>
</evidence>
<reference evidence="2 3" key="1">
    <citation type="journal article" date="2022" name="Res Sq">
        <title>Evolution of multicellular longitudinally dividing oral cavity symbionts (Neisseriaceae).</title>
        <authorList>
            <person name="Nyongesa S."/>
            <person name="Weber P."/>
            <person name="Bernet E."/>
            <person name="Pullido F."/>
            <person name="Nieckarz M."/>
            <person name="Delaby M."/>
            <person name="Nieves C."/>
            <person name="Viehboeck T."/>
            <person name="Krause N."/>
            <person name="Rivera-Millot A."/>
            <person name="Nakamura A."/>
            <person name="Vischer N."/>
            <person name="VanNieuwenhze M."/>
            <person name="Brun Y."/>
            <person name="Cava F."/>
            <person name="Bulgheresi S."/>
            <person name="Veyrier F."/>
        </authorList>
    </citation>
    <scope>NUCLEOTIDE SEQUENCE [LARGE SCALE GENOMIC DNA]</scope>
    <source>
        <strain evidence="2 3">CCUG 63373m</strain>
    </source>
</reference>
<dbReference type="PANTHER" id="PTHR35862">
    <property type="entry name" value="FELS-2 PROPHAGE PROTEIN"/>
    <property type="match status" value="1"/>
</dbReference>
<evidence type="ECO:0000256" key="1">
    <source>
        <dbReference type="SAM" id="MobiDB-lite"/>
    </source>
</evidence>
<dbReference type="InterPro" id="IPR052726">
    <property type="entry name" value="Phage_Baseplate_Hub"/>
</dbReference>
<sequence>MDIKGLLSGLAAQGGAGGTHPVTKPDFTLSYENKDITGDIAPYLISFVYTDYLEGQSDELQVELEDTDGRWLRGWYPEQGDALALSLGDRFTGLVALGSFEIAEIEYNHPPSTVSLKALSAGITKASRTLKGRPYENTTLAEIVRQVAGRLKLQPDGQVKDIKIKRVTQYQERDIEFLSRLAKEYGHTFKLVGNKLVFTDNAALKEREAVVVLSPEDMVRIRLRDLIKGVPTQVEMRGYDPKTKKTVSAMRKTKPLRPKSKRGHTGDTLKIVPNKGESQAQLNARADATLAEAQDDQCAGNITLFGNALLVAGQTVRLKNMGKFSGKYLVKQARHEYRRSSGYTTELEIKMIEYIDDEEKTDAANS</sequence>
<gene>
    <name evidence="2" type="ORF">LVJ83_04670</name>
</gene>
<name>A0ABY4DVW1_9NEIS</name>
<feature type="region of interest" description="Disordered" evidence="1">
    <location>
        <begin position="242"/>
        <end position="268"/>
    </location>
</feature>
<dbReference type="Gene3D" id="3.55.50.10">
    <property type="entry name" value="Baseplate protein-like domains"/>
    <property type="match status" value="1"/>
</dbReference>
<feature type="compositionally biased region" description="Basic residues" evidence="1">
    <location>
        <begin position="251"/>
        <end position="263"/>
    </location>
</feature>
<dbReference type="Proteomes" id="UP000829817">
    <property type="component" value="Chromosome"/>
</dbReference>
<evidence type="ECO:0000313" key="2">
    <source>
        <dbReference type="EMBL" id="UOO82762.1"/>
    </source>
</evidence>
<evidence type="ECO:0008006" key="4">
    <source>
        <dbReference type="Google" id="ProtNLM"/>
    </source>
</evidence>